<organism evidence="2 3">
    <name type="scientific">Ureibacillus acetophenoni</name>
    <dbReference type="NCBI Taxonomy" id="614649"/>
    <lineage>
        <taxon>Bacteria</taxon>
        <taxon>Bacillati</taxon>
        <taxon>Bacillota</taxon>
        <taxon>Bacilli</taxon>
        <taxon>Bacillales</taxon>
        <taxon>Caryophanaceae</taxon>
        <taxon>Ureibacillus</taxon>
    </lineage>
</organism>
<dbReference type="OrthoDB" id="3199616at2"/>
<dbReference type="InterPro" id="IPR019896">
    <property type="entry name" value="Polysacch_pyruvyl_Trfase_CsaB"/>
</dbReference>
<evidence type="ECO:0000313" key="3">
    <source>
        <dbReference type="Proteomes" id="UP000219252"/>
    </source>
</evidence>
<dbReference type="PANTHER" id="PTHR36836">
    <property type="entry name" value="COLANIC ACID BIOSYNTHESIS PROTEIN WCAK"/>
    <property type="match status" value="1"/>
</dbReference>
<feature type="domain" description="Polysaccharide pyruvyl transferase" evidence="1">
    <location>
        <begin position="13"/>
        <end position="290"/>
    </location>
</feature>
<keyword evidence="2" id="KW-0808">Transferase</keyword>
<gene>
    <name evidence="2" type="ORF">SAMN05877842_101102</name>
</gene>
<dbReference type="AlphaFoldDB" id="A0A285U046"/>
<dbReference type="Proteomes" id="UP000219252">
    <property type="component" value="Unassembled WGS sequence"/>
</dbReference>
<dbReference type="RefSeq" id="WP_097147672.1">
    <property type="nucleotide sequence ID" value="NZ_OBQC01000001.1"/>
</dbReference>
<dbReference type="NCBIfam" id="TIGR03609">
    <property type="entry name" value="S_layer_CsaB"/>
    <property type="match status" value="1"/>
</dbReference>
<dbReference type="InterPro" id="IPR007345">
    <property type="entry name" value="Polysacch_pyruvyl_Trfase"/>
</dbReference>
<proteinExistence type="predicted"/>
<protein>
    <submittedName>
        <fullName evidence="2">Polysaccharide pyruvyl transferase CsaB</fullName>
    </submittedName>
</protein>
<sequence>MHIVLSGYYGFDNVGDEAILFSIISAFRKLDPEVKITVLSNNPESTAATYGVNAVNRWKFAEVGAVLKEADGLVSGGGSLLQDKTGLKSIPYYTGIMRMAKKHGKPVFIYAQGMGPIDKWISKFITKGMLNKVDGITVRDEASRELLRGIGVKKDIKVVPDPVIGLSGSDFRSDWLASQSWADDSYVSVSVRDWPSSVPFMEKIADGLDRLAASGVKIVFVPMHGEHDAKASASVAEMMKEASVIAPADLSIEEKIAVIGESALLIGLRLHSLIFAAIQYTPFIALSYDPKIDAFADIVSQPVLGHVEKDDWSGQALYDRSTAVLSDRSAAEAAIRSKVEKLQIGALETAKLALEVFKK</sequence>
<dbReference type="GO" id="GO:0016740">
    <property type="term" value="F:transferase activity"/>
    <property type="evidence" value="ECO:0007669"/>
    <property type="project" value="UniProtKB-KW"/>
</dbReference>
<evidence type="ECO:0000259" key="1">
    <source>
        <dbReference type="Pfam" id="PF04230"/>
    </source>
</evidence>
<dbReference type="Pfam" id="PF04230">
    <property type="entry name" value="PS_pyruv_trans"/>
    <property type="match status" value="1"/>
</dbReference>
<accession>A0A285U046</accession>
<dbReference type="SUPFAM" id="SSF53756">
    <property type="entry name" value="UDP-Glycosyltransferase/glycogen phosphorylase"/>
    <property type="match status" value="1"/>
</dbReference>
<keyword evidence="3" id="KW-1185">Reference proteome</keyword>
<dbReference type="PANTHER" id="PTHR36836:SF1">
    <property type="entry name" value="COLANIC ACID BIOSYNTHESIS PROTEIN WCAK"/>
    <property type="match status" value="1"/>
</dbReference>
<reference evidence="3" key="1">
    <citation type="submission" date="2017-08" db="EMBL/GenBank/DDBJ databases">
        <authorList>
            <person name="Varghese N."/>
            <person name="Submissions S."/>
        </authorList>
    </citation>
    <scope>NUCLEOTIDE SEQUENCE [LARGE SCALE GENOMIC DNA]</scope>
    <source>
        <strain evidence="3">JC23</strain>
    </source>
</reference>
<evidence type="ECO:0000313" key="2">
    <source>
        <dbReference type="EMBL" id="SOC34768.1"/>
    </source>
</evidence>
<dbReference type="EMBL" id="OBQC01000001">
    <property type="protein sequence ID" value="SOC34768.1"/>
    <property type="molecule type" value="Genomic_DNA"/>
</dbReference>
<dbReference type="Gene3D" id="3.40.50.2000">
    <property type="entry name" value="Glycogen Phosphorylase B"/>
    <property type="match status" value="1"/>
</dbReference>
<name>A0A285U046_9BACL</name>